<dbReference type="PANTHER" id="PTHR42941:SF1">
    <property type="entry name" value="SLL1037 PROTEIN"/>
    <property type="match status" value="1"/>
</dbReference>
<dbReference type="SUPFAM" id="SSF53850">
    <property type="entry name" value="Periplasmic binding protein-like II"/>
    <property type="match status" value="1"/>
</dbReference>
<keyword evidence="3" id="KW-1185">Reference proteome</keyword>
<keyword evidence="1" id="KW-0732">Signal</keyword>
<evidence type="ECO:0000313" key="3">
    <source>
        <dbReference type="Proteomes" id="UP000825799"/>
    </source>
</evidence>
<proteinExistence type="predicted"/>
<dbReference type="Gene3D" id="3.40.190.10">
    <property type="entry name" value="Periplasmic binding protein-like II"/>
    <property type="match status" value="2"/>
</dbReference>
<dbReference type="Proteomes" id="UP000825799">
    <property type="component" value="Chromosome"/>
</dbReference>
<feature type="chain" id="PRO_5045856149" evidence="1">
    <location>
        <begin position="26"/>
        <end position="331"/>
    </location>
</feature>
<dbReference type="PANTHER" id="PTHR42941">
    <property type="entry name" value="SLL1037 PROTEIN"/>
    <property type="match status" value="1"/>
</dbReference>
<evidence type="ECO:0000313" key="2">
    <source>
        <dbReference type="EMBL" id="QYO77288.1"/>
    </source>
</evidence>
<dbReference type="InterPro" id="IPR011852">
    <property type="entry name" value="TRAP_TAXI"/>
</dbReference>
<reference evidence="2 3" key="1">
    <citation type="submission" date="2021-08" db="EMBL/GenBank/DDBJ databases">
        <title>Devosia salina sp. nov., isolated from the South China Sea sediment.</title>
        <authorList>
            <person name="Zhou Z."/>
        </authorList>
    </citation>
    <scope>NUCLEOTIDE SEQUENCE [LARGE SCALE GENOMIC DNA]</scope>
    <source>
        <strain evidence="2 3">SCS-3</strain>
    </source>
</reference>
<feature type="signal peptide" evidence="1">
    <location>
        <begin position="1"/>
        <end position="25"/>
    </location>
</feature>
<organism evidence="2 3">
    <name type="scientific">Devosia salina</name>
    <dbReference type="NCBI Taxonomy" id="2860336"/>
    <lineage>
        <taxon>Bacteria</taxon>
        <taxon>Pseudomonadati</taxon>
        <taxon>Pseudomonadota</taxon>
        <taxon>Alphaproteobacteria</taxon>
        <taxon>Hyphomicrobiales</taxon>
        <taxon>Devosiaceae</taxon>
        <taxon>Devosia</taxon>
    </lineage>
</organism>
<dbReference type="Pfam" id="PF16868">
    <property type="entry name" value="NMT1_3"/>
    <property type="match status" value="1"/>
</dbReference>
<sequence length="331" mass="34673">MPLSRITLTGLSLAFIVAPVLPATAQSLNLTLAGASPGGLWTLLGAGLDAVVKANDPNSTITYQTTGGGFANAAMISEGRAEIGLIHDAELAIAAQGGEPFSAPIENLRTIGYLYDWAPMQFVTTRSFAEEHEVDSVDDFAAAQVPVRMTVNRAGNITGQIASAIMAAAGADDEAIAQWGGAVVQAGSSEQAGLLQNGRVDLYANGVFVGHSSIREIENALDIKLLSIPADVRAQIAEEFSIAEFTIPADSYENQPEAIETLALGAVLIASAEMSEEDAYTLTKALIDNLDSIRSVHPAMADLDTTLLTRETAVPHHDGALRAYQEAGLIE</sequence>
<gene>
    <name evidence="2" type="ORF">K1X15_01485</name>
</gene>
<dbReference type="NCBIfam" id="TIGR02122">
    <property type="entry name" value="TRAP_TAXI"/>
    <property type="match status" value="1"/>
</dbReference>
<name>A0ABX8WEG9_9HYPH</name>
<evidence type="ECO:0000256" key="1">
    <source>
        <dbReference type="SAM" id="SignalP"/>
    </source>
</evidence>
<dbReference type="EMBL" id="CP080590">
    <property type="protein sequence ID" value="QYO77288.1"/>
    <property type="molecule type" value="Genomic_DNA"/>
</dbReference>
<protein>
    <submittedName>
        <fullName evidence="2">TAXI family TRAP transporter solute-binding subunit</fullName>
    </submittedName>
</protein>
<dbReference type="RefSeq" id="WP_220305749.1">
    <property type="nucleotide sequence ID" value="NZ_CP080590.1"/>
</dbReference>
<accession>A0ABX8WEG9</accession>